<feature type="compositionally biased region" description="Polar residues" evidence="5">
    <location>
        <begin position="398"/>
        <end position="407"/>
    </location>
</feature>
<protein>
    <submittedName>
        <fullName evidence="7">E3 SUMO-protein ligase pli1</fullName>
    </submittedName>
</protein>
<dbReference type="InterPro" id="IPR004181">
    <property type="entry name" value="Znf_MIZ"/>
</dbReference>
<dbReference type="Gene3D" id="3.30.40.10">
    <property type="entry name" value="Zinc/RING finger domain, C3HC4 (zinc finger)"/>
    <property type="match status" value="1"/>
</dbReference>
<feature type="region of interest" description="Disordered" evidence="5">
    <location>
        <begin position="341"/>
        <end position="366"/>
    </location>
</feature>
<feature type="compositionally biased region" description="Low complexity" evidence="5">
    <location>
        <begin position="146"/>
        <end position="162"/>
    </location>
</feature>
<dbReference type="STRING" id="2082308.A0A2K1QTA2"/>
<keyword evidence="2 4" id="KW-0863">Zinc-finger</keyword>
<accession>A0A2K1QTA2</accession>
<dbReference type="OrthoDB" id="27975at2759"/>
<dbReference type="GO" id="GO:0008270">
    <property type="term" value="F:zinc ion binding"/>
    <property type="evidence" value="ECO:0007669"/>
    <property type="project" value="UniProtKB-KW"/>
</dbReference>
<reference evidence="7 8" key="1">
    <citation type="submission" date="2017-06" db="EMBL/GenBank/DDBJ databases">
        <title>Draft genome sequence of a variant of Elsinoe murrayae.</title>
        <authorList>
            <person name="Cheng Q."/>
        </authorList>
    </citation>
    <scope>NUCLEOTIDE SEQUENCE [LARGE SCALE GENOMIC DNA]</scope>
    <source>
        <strain evidence="7 8">CQ-2017a</strain>
    </source>
</reference>
<evidence type="ECO:0000256" key="5">
    <source>
        <dbReference type="SAM" id="MobiDB-lite"/>
    </source>
</evidence>
<organism evidence="7 8">
    <name type="scientific">Sphaceloma murrayae</name>
    <dbReference type="NCBI Taxonomy" id="2082308"/>
    <lineage>
        <taxon>Eukaryota</taxon>
        <taxon>Fungi</taxon>
        <taxon>Dikarya</taxon>
        <taxon>Ascomycota</taxon>
        <taxon>Pezizomycotina</taxon>
        <taxon>Dothideomycetes</taxon>
        <taxon>Dothideomycetidae</taxon>
        <taxon>Myriangiales</taxon>
        <taxon>Elsinoaceae</taxon>
        <taxon>Sphaceloma</taxon>
    </lineage>
</organism>
<dbReference type="EMBL" id="NKHZ01000043">
    <property type="protein sequence ID" value="PNS18304.1"/>
    <property type="molecule type" value="Genomic_DNA"/>
</dbReference>
<dbReference type="GO" id="GO:0016874">
    <property type="term" value="F:ligase activity"/>
    <property type="evidence" value="ECO:0007669"/>
    <property type="project" value="UniProtKB-KW"/>
</dbReference>
<evidence type="ECO:0000313" key="8">
    <source>
        <dbReference type="Proteomes" id="UP000243797"/>
    </source>
</evidence>
<feature type="region of interest" description="Disordered" evidence="5">
    <location>
        <begin position="1"/>
        <end position="104"/>
    </location>
</feature>
<keyword evidence="1" id="KW-0479">Metal-binding</keyword>
<dbReference type="GO" id="GO:0016925">
    <property type="term" value="P:protein sumoylation"/>
    <property type="evidence" value="ECO:0007669"/>
    <property type="project" value="TreeGrafter"/>
</dbReference>
<feature type="region of interest" description="Disordered" evidence="5">
    <location>
        <begin position="894"/>
        <end position="918"/>
    </location>
</feature>
<dbReference type="PROSITE" id="PS51044">
    <property type="entry name" value="ZF_SP_RING"/>
    <property type="match status" value="1"/>
</dbReference>
<feature type="domain" description="SP-RING-type" evidence="6">
    <location>
        <begin position="780"/>
        <end position="869"/>
    </location>
</feature>
<sequence>MISELNMVQYASRRAPQTDRDIELANQSTRHALGGLIPQRSWMTSGPIPPPPATPRRTAARRRSGATESLTSTRSPRSPRSRRSSLVAQVPNGPTHDPRAPAGIASGTTEARALLDGLSRGPHIRTDPGDAGPVVQPVPSITTADTTTASEPPQPSASSAPETNYVGDVFEMRALVAAVSTGLPVEDLLTAGPVHVPYLQHKLLCRLHAAKTTPVIARHQDLDDATTSNGHRLGILEDAVNDQDYYFLLLHQMISLIEQEDPQRRSSTENDIIRLKDFYAGSGELADGIKAFCRSYPLPMCLLREHLPDVMNEIADTSEQDVMGHERDDHQAIVTTQNTNADSALSRVSDARRTNTQEHMDTTTDANDFDGSALLHGEVHTLASNIHTLPTANLTAQVTSSAQQGHTSAVRDQRKQSESSQMLSSEKVLPSRTGLQKFQSHLHRSASKIKSSWPRLLQICNEAKTLPLAQDLLRNFGVSSRTLQQAMFGVILDGFKLGTATISLIQDHFIESQARLVDQRLISPEEARRRYDDYHRCLTDPAGAGALGPESPVLHSELFSISAQQPKIAAELFVISGAARTRPGSFRANAERSSLARSPDAQVFVSSLRMGPVSIPARPFVQTYTFGVSQADFATLATKQPGPEGPVSHFNKGSTGFRLRICPSKPSQKWTISEWLRQPATWPNWLYATLNRHILEPPTTTSGRKTRPYDLSEVILPGPNTLILHLNRATTDPIPNLAVAIETTSGVSTEHIIAAVQREQTLPSPAVLSHLRRRLTPRDEDDDIVMLDPVITISLLEPFSNSKIFDVPARGRECRHDQAFDLRTFLESRPLKGEYSLVDMRCPICGVDARPEQMVIDGFLVEVRKELERRGLLAAAKAILVGADGEWKVREEKAEQVKGESEAEGRVVLEIDDDDKDD</sequence>
<feature type="region of interest" description="Disordered" evidence="5">
    <location>
        <begin position="119"/>
        <end position="162"/>
    </location>
</feature>
<evidence type="ECO:0000256" key="1">
    <source>
        <dbReference type="ARBA" id="ARBA00022723"/>
    </source>
</evidence>
<name>A0A2K1QTA2_9PEZI</name>
<feature type="compositionally biased region" description="Basic and acidic residues" evidence="5">
    <location>
        <begin position="349"/>
        <end position="362"/>
    </location>
</feature>
<dbReference type="InterPro" id="IPR013083">
    <property type="entry name" value="Znf_RING/FYVE/PHD"/>
</dbReference>
<keyword evidence="3" id="KW-0862">Zinc</keyword>
<evidence type="ECO:0000259" key="6">
    <source>
        <dbReference type="PROSITE" id="PS51044"/>
    </source>
</evidence>
<dbReference type="InParanoid" id="A0A2K1QTA2"/>
<evidence type="ECO:0000256" key="3">
    <source>
        <dbReference type="ARBA" id="ARBA00022833"/>
    </source>
</evidence>
<feature type="region of interest" description="Disordered" evidence="5">
    <location>
        <begin position="398"/>
        <end position="430"/>
    </location>
</feature>
<keyword evidence="8" id="KW-1185">Reference proteome</keyword>
<dbReference type="PANTHER" id="PTHR10782:SF4">
    <property type="entry name" value="TONALLI, ISOFORM E"/>
    <property type="match status" value="1"/>
</dbReference>
<dbReference type="PANTHER" id="PTHR10782">
    <property type="entry name" value="ZINC FINGER MIZ DOMAIN-CONTAINING PROTEIN"/>
    <property type="match status" value="1"/>
</dbReference>
<comment type="caution">
    <text evidence="7">The sequence shown here is derived from an EMBL/GenBank/DDBJ whole genome shotgun (WGS) entry which is preliminary data.</text>
</comment>
<gene>
    <name evidence="7" type="ORF">CAC42_7673</name>
</gene>
<feature type="compositionally biased region" description="Basic and acidic residues" evidence="5">
    <location>
        <begin position="894"/>
        <end position="909"/>
    </location>
</feature>
<keyword evidence="7" id="KW-0436">Ligase</keyword>
<evidence type="ECO:0000256" key="2">
    <source>
        <dbReference type="ARBA" id="ARBA00022771"/>
    </source>
</evidence>
<evidence type="ECO:0000313" key="7">
    <source>
        <dbReference type="EMBL" id="PNS18304.1"/>
    </source>
</evidence>
<dbReference type="AlphaFoldDB" id="A0A2K1QTA2"/>
<dbReference type="Proteomes" id="UP000243797">
    <property type="component" value="Unassembled WGS sequence"/>
</dbReference>
<proteinExistence type="predicted"/>
<dbReference type="GO" id="GO:0000785">
    <property type="term" value="C:chromatin"/>
    <property type="evidence" value="ECO:0007669"/>
    <property type="project" value="TreeGrafter"/>
</dbReference>
<dbReference type="GO" id="GO:0061665">
    <property type="term" value="F:SUMO ligase activity"/>
    <property type="evidence" value="ECO:0007669"/>
    <property type="project" value="TreeGrafter"/>
</dbReference>
<evidence type="ECO:0000256" key="4">
    <source>
        <dbReference type="PROSITE-ProRule" id="PRU00452"/>
    </source>
</evidence>